<dbReference type="InterPro" id="IPR036464">
    <property type="entry name" value="Rubisco_LSMT_subst-bd_sf"/>
</dbReference>
<dbReference type="SUPFAM" id="SSF82199">
    <property type="entry name" value="SET domain"/>
    <property type="match status" value="1"/>
</dbReference>
<dbReference type="STRING" id="50990.A0A4Y7QFP4"/>
<gene>
    <name evidence="7" type="ORF">BD410DRAFT_813070</name>
</gene>
<dbReference type="GO" id="GO:0005634">
    <property type="term" value="C:nucleus"/>
    <property type="evidence" value="ECO:0007669"/>
    <property type="project" value="UniProtKB-SubCell"/>
</dbReference>
<dbReference type="Gene3D" id="3.90.1410.10">
    <property type="entry name" value="set domain protein methyltransferase, domain 1"/>
    <property type="match status" value="1"/>
</dbReference>
<dbReference type="Pfam" id="PF09273">
    <property type="entry name" value="Rubis-subs-bind"/>
    <property type="match status" value="1"/>
</dbReference>
<accession>A0A4Y7QFP4</accession>
<feature type="compositionally biased region" description="Basic and acidic residues" evidence="5">
    <location>
        <begin position="220"/>
        <end position="238"/>
    </location>
</feature>
<keyword evidence="8" id="KW-1185">Reference proteome</keyword>
<keyword evidence="4" id="KW-0539">Nucleus</keyword>
<dbReference type="AlphaFoldDB" id="A0A4Y7QFP4"/>
<evidence type="ECO:0000259" key="6">
    <source>
        <dbReference type="Pfam" id="PF09273"/>
    </source>
</evidence>
<dbReference type="InterPro" id="IPR046341">
    <property type="entry name" value="SET_dom_sf"/>
</dbReference>
<comment type="function">
    <text evidence="4">S-adenosyl-L-methionine-dependent protein-lysine N-methyltransferase that monomethylates 60S ribosomal protein L42.</text>
</comment>
<evidence type="ECO:0000256" key="2">
    <source>
        <dbReference type="ARBA" id="ARBA00022679"/>
    </source>
</evidence>
<evidence type="ECO:0000256" key="1">
    <source>
        <dbReference type="ARBA" id="ARBA00022603"/>
    </source>
</evidence>
<comment type="similarity">
    <text evidence="4">Belongs to the class V-like SAM-binding methyltransferase superfamily. Histone-lysine methyltransferase family. SETD6 subfamily.</text>
</comment>
<dbReference type="Gene3D" id="3.90.1420.10">
    <property type="entry name" value="Rubisco LSMT, substrate-binding domain"/>
    <property type="match status" value="1"/>
</dbReference>
<feature type="compositionally biased region" description="Basic and acidic residues" evidence="5">
    <location>
        <begin position="498"/>
        <end position="508"/>
    </location>
</feature>
<feature type="region of interest" description="Disordered" evidence="5">
    <location>
        <begin position="479"/>
        <end position="508"/>
    </location>
</feature>
<sequence>MDELVTWFQANGGFWDSNYIGLTTFPESGRGAPNHTLFAIPRSLTLSSRTSNLPQIFGQRAWRHFRLDKGWAGLILCMMWEDARTDSSKWSSYLSSMPTSFDTLMFWNEDELKELQGTTIVDKIGKADAEREYHEKIVPAIKVRLSNSQGLTAQTQESQSREDLFHSTLISSHYSIDRYHIMGSCVLSRSFQVEQWDGVQPEDKPELNHAASDMDVDEGTQLHDTDHDLEGSEEHKDESDDDEDDTADVSMVPMADMLNARYESENAKLFYEEKELKMVTTRAIAKGEQIWNTYGNLPNADLLRRYGHIDILPFPGGEEGNPADVVEVLASLVVEIVLREGHGTDSALKERIDWWLEEGGEDVFVIEMDHVIPDDFVSLTKLLMSSTQEWEKARDKGRPPKPKLDAQVLPILLATLEARLRLYSSTIEVDKEIMDQVKSGSISLSLKKCQAIMVRLAEKKILDGAMLGLKATGGVIANRNRDSGKRKRTSDGAGELRLTSEDAKKLRH</sequence>
<evidence type="ECO:0000256" key="5">
    <source>
        <dbReference type="SAM" id="MobiDB-lite"/>
    </source>
</evidence>
<dbReference type="PIRSF" id="PIRSF011771">
    <property type="entry name" value="RMS1_SET"/>
    <property type="match status" value="1"/>
</dbReference>
<comment type="subcellular location">
    <subcellularLocation>
        <location evidence="4">Nucleus</location>
    </subcellularLocation>
</comment>
<proteinExistence type="inferred from homology"/>
<dbReference type="EC" id="2.1.1.-" evidence="4"/>
<protein>
    <recommendedName>
        <fullName evidence="4">Ribosomal lysine N-methyltransferase 4</fullName>
        <ecNumber evidence="4">2.1.1.-</ecNumber>
    </recommendedName>
</protein>
<keyword evidence="3 4" id="KW-0949">S-adenosyl-L-methionine</keyword>
<dbReference type="InterPro" id="IPR015353">
    <property type="entry name" value="Rubisco_LSMT_subst-bd"/>
</dbReference>
<evidence type="ECO:0000313" key="8">
    <source>
        <dbReference type="Proteomes" id="UP000294933"/>
    </source>
</evidence>
<dbReference type="InterPro" id="IPR050600">
    <property type="entry name" value="SETD3_SETD6_MTase"/>
</dbReference>
<dbReference type="PANTHER" id="PTHR13271">
    <property type="entry name" value="UNCHARACTERIZED PUTATIVE METHYLTRANSFERASE"/>
    <property type="match status" value="1"/>
</dbReference>
<reference evidence="7 8" key="1">
    <citation type="submission" date="2018-06" db="EMBL/GenBank/DDBJ databases">
        <title>A transcriptomic atlas of mushroom development highlights an independent origin of complex multicellularity.</title>
        <authorList>
            <consortium name="DOE Joint Genome Institute"/>
            <person name="Krizsan K."/>
            <person name="Almasi E."/>
            <person name="Merenyi Z."/>
            <person name="Sahu N."/>
            <person name="Viragh M."/>
            <person name="Koszo T."/>
            <person name="Mondo S."/>
            <person name="Kiss B."/>
            <person name="Balint B."/>
            <person name="Kues U."/>
            <person name="Barry K."/>
            <person name="Hegedus J.C."/>
            <person name="Henrissat B."/>
            <person name="Johnson J."/>
            <person name="Lipzen A."/>
            <person name="Ohm R."/>
            <person name="Nagy I."/>
            <person name="Pangilinan J."/>
            <person name="Yan J."/>
            <person name="Xiong Y."/>
            <person name="Grigoriev I.V."/>
            <person name="Hibbett D.S."/>
            <person name="Nagy L.G."/>
        </authorList>
    </citation>
    <scope>NUCLEOTIDE SEQUENCE [LARGE SCALE GENOMIC DNA]</scope>
    <source>
        <strain evidence="7 8">SZMC22713</strain>
    </source>
</reference>
<keyword evidence="1 4" id="KW-0489">Methyltransferase</keyword>
<dbReference type="GO" id="GO:0032259">
    <property type="term" value="P:methylation"/>
    <property type="evidence" value="ECO:0007669"/>
    <property type="project" value="UniProtKB-KW"/>
</dbReference>
<feature type="domain" description="Rubisco LSMT substrate-binding" evidence="6">
    <location>
        <begin position="344"/>
        <end position="462"/>
    </location>
</feature>
<evidence type="ECO:0000256" key="4">
    <source>
        <dbReference type="PIRNR" id="PIRNR011771"/>
    </source>
</evidence>
<keyword evidence="2 4" id="KW-0808">Transferase</keyword>
<evidence type="ECO:0000256" key="3">
    <source>
        <dbReference type="ARBA" id="ARBA00022691"/>
    </source>
</evidence>
<feature type="region of interest" description="Disordered" evidence="5">
    <location>
        <begin position="219"/>
        <end position="247"/>
    </location>
</feature>
<organism evidence="7 8">
    <name type="scientific">Rickenella mellea</name>
    <dbReference type="NCBI Taxonomy" id="50990"/>
    <lineage>
        <taxon>Eukaryota</taxon>
        <taxon>Fungi</taxon>
        <taxon>Dikarya</taxon>
        <taxon>Basidiomycota</taxon>
        <taxon>Agaricomycotina</taxon>
        <taxon>Agaricomycetes</taxon>
        <taxon>Hymenochaetales</taxon>
        <taxon>Rickenellaceae</taxon>
        <taxon>Rickenella</taxon>
    </lineage>
</organism>
<dbReference type="PANTHER" id="PTHR13271:SF34">
    <property type="entry name" value="N-LYSINE METHYLTRANSFERASE SETD6"/>
    <property type="match status" value="1"/>
</dbReference>
<dbReference type="SUPFAM" id="SSF81822">
    <property type="entry name" value="RuBisCo LSMT C-terminal, substrate-binding domain"/>
    <property type="match status" value="1"/>
</dbReference>
<dbReference type="EMBL" id="ML170162">
    <property type="protein sequence ID" value="TDL26018.1"/>
    <property type="molecule type" value="Genomic_DNA"/>
</dbReference>
<dbReference type="VEuPathDB" id="FungiDB:BD410DRAFT_813070"/>
<dbReference type="Proteomes" id="UP000294933">
    <property type="component" value="Unassembled WGS sequence"/>
</dbReference>
<evidence type="ECO:0000313" key="7">
    <source>
        <dbReference type="EMBL" id="TDL26018.1"/>
    </source>
</evidence>
<dbReference type="GO" id="GO:0016279">
    <property type="term" value="F:protein-lysine N-methyltransferase activity"/>
    <property type="evidence" value="ECO:0007669"/>
    <property type="project" value="UniProtKB-UniRule"/>
</dbReference>
<name>A0A4Y7QFP4_9AGAM</name>
<dbReference type="InterPro" id="IPR011383">
    <property type="entry name" value="N-lys_methylase_SETD6"/>
</dbReference>
<dbReference type="OrthoDB" id="341421at2759"/>